<dbReference type="Gene3D" id="3.40.50.11350">
    <property type="match status" value="1"/>
</dbReference>
<keyword evidence="2" id="KW-1185">Reference proteome</keyword>
<dbReference type="Gene3D" id="3.40.50.11340">
    <property type="match status" value="1"/>
</dbReference>
<dbReference type="EMBL" id="CP005587">
    <property type="protein sequence ID" value="AGK59487.1"/>
    <property type="molecule type" value="Genomic_DNA"/>
</dbReference>
<dbReference type="KEGG" id="hdt:HYPDE_39088"/>
<evidence type="ECO:0000313" key="2">
    <source>
        <dbReference type="Proteomes" id="UP000005952"/>
    </source>
</evidence>
<gene>
    <name evidence="1" type="ORF">HYPDE_39088</name>
</gene>
<protein>
    <submittedName>
        <fullName evidence="1">Uncharacterized protein</fullName>
    </submittedName>
</protein>
<reference evidence="1 2" key="1">
    <citation type="journal article" date="2013" name="Genome Announc.">
        <title>Genome sequences for three denitrifying bacterial strains isolated from a uranium- and nitrate-contaminated subsurface environment.</title>
        <authorList>
            <person name="Venkatramanan R."/>
            <person name="Prakash O."/>
            <person name="Woyke T."/>
            <person name="Chain P."/>
            <person name="Goodwin L.A."/>
            <person name="Watson D."/>
            <person name="Brooks S."/>
            <person name="Kostka J.E."/>
            <person name="Green S.J."/>
        </authorList>
    </citation>
    <scope>NUCLEOTIDE SEQUENCE [LARGE SCALE GENOMIC DNA]</scope>
    <source>
        <strain evidence="1 2">1NES1</strain>
    </source>
</reference>
<proteinExistence type="predicted"/>
<dbReference type="HOGENOM" id="CLU_993141_0_0_5"/>
<dbReference type="Proteomes" id="UP000005952">
    <property type="component" value="Chromosome"/>
</dbReference>
<dbReference type="OrthoDB" id="7855425at2"/>
<name>N0BB84_9HYPH</name>
<dbReference type="RefSeq" id="WP_015599502.1">
    <property type="nucleotide sequence ID" value="NC_021172.1"/>
</dbReference>
<sequence length="280" mass="31730">MNDTLCQISKCWKYASSFERILIVDTPDSGLRGDFSKFFEPRENIRTKMLTASDDIYEFLNQLSCFPAELRGKLHLPNISLYTPSNYVLRSDHSVRLSFDFSKDHEQALLVHEQCGGGHDSFEILENLYISSEIRPLVLDRIRHLNGKYCAVHVRNTDLKTDYKALFSRILPEIHTQKLLVCSDDAAVIAYARSFFSSLEILYSSEIPDTQGKPLHYLGGPKNHAIDAIVDLIALGNSEKLFFSSSTRGYPSGFSNLAAHLSRNKHLIQDLLRFPSPISV</sequence>
<evidence type="ECO:0000313" key="1">
    <source>
        <dbReference type="EMBL" id="AGK59487.1"/>
    </source>
</evidence>
<accession>N0BB84</accession>
<dbReference type="AlphaFoldDB" id="N0BB84"/>
<organism evidence="1 2">
    <name type="scientific">Hyphomicrobium denitrificans 1NES1</name>
    <dbReference type="NCBI Taxonomy" id="670307"/>
    <lineage>
        <taxon>Bacteria</taxon>
        <taxon>Pseudomonadati</taxon>
        <taxon>Pseudomonadota</taxon>
        <taxon>Alphaproteobacteria</taxon>
        <taxon>Hyphomicrobiales</taxon>
        <taxon>Hyphomicrobiaceae</taxon>
        <taxon>Hyphomicrobium</taxon>
    </lineage>
</organism>